<keyword evidence="1" id="KW-0812">Transmembrane</keyword>
<comment type="caution">
    <text evidence="2">The sequence shown here is derived from an EMBL/GenBank/DDBJ whole genome shotgun (WGS) entry which is preliminary data.</text>
</comment>
<dbReference type="RefSeq" id="WP_374037204.1">
    <property type="nucleotide sequence ID" value="NZ_CP169082.1"/>
</dbReference>
<reference evidence="3" key="1">
    <citation type="journal article" date="2019" name="Int. J. Syst. Evol. Microbiol.">
        <title>The Global Catalogue of Microorganisms (GCM) 10K type strain sequencing project: providing services to taxonomists for standard genome sequencing and annotation.</title>
        <authorList>
            <consortium name="The Broad Institute Genomics Platform"/>
            <consortium name="The Broad Institute Genome Sequencing Center for Infectious Disease"/>
            <person name="Wu L."/>
            <person name="Ma J."/>
        </authorList>
    </citation>
    <scope>NUCLEOTIDE SEQUENCE [LARGE SCALE GENOMIC DNA]</scope>
    <source>
        <strain evidence="3">JCM 12125</strain>
    </source>
</reference>
<dbReference type="Pfam" id="PF20108">
    <property type="entry name" value="DUF6498"/>
    <property type="match status" value="1"/>
</dbReference>
<keyword evidence="3" id="KW-1185">Reference proteome</keyword>
<proteinExistence type="predicted"/>
<organism evidence="2 3">
    <name type="scientific">Brevundimonas staleyi</name>
    <dbReference type="NCBI Taxonomy" id="74326"/>
    <lineage>
        <taxon>Bacteria</taxon>
        <taxon>Pseudomonadati</taxon>
        <taxon>Pseudomonadota</taxon>
        <taxon>Alphaproteobacteria</taxon>
        <taxon>Caulobacterales</taxon>
        <taxon>Caulobacteraceae</taxon>
        <taxon>Brevundimonas</taxon>
    </lineage>
</organism>
<gene>
    <name evidence="2" type="ORF">ACFPIE_11550</name>
</gene>
<evidence type="ECO:0000313" key="2">
    <source>
        <dbReference type="EMBL" id="MFC5344551.1"/>
    </source>
</evidence>
<evidence type="ECO:0000313" key="3">
    <source>
        <dbReference type="Proteomes" id="UP001596152"/>
    </source>
</evidence>
<feature type="transmembrane region" description="Helical" evidence="1">
    <location>
        <begin position="15"/>
        <end position="36"/>
    </location>
</feature>
<accession>A0ABW0FTP9</accession>
<keyword evidence="1" id="KW-0472">Membrane</keyword>
<feature type="transmembrane region" description="Helical" evidence="1">
    <location>
        <begin position="157"/>
        <end position="178"/>
    </location>
</feature>
<dbReference type="EMBL" id="JBHSLF010000022">
    <property type="protein sequence ID" value="MFC5344551.1"/>
    <property type="molecule type" value="Genomic_DNA"/>
</dbReference>
<name>A0ABW0FTP9_9CAUL</name>
<feature type="transmembrane region" description="Helical" evidence="1">
    <location>
        <begin position="42"/>
        <end position="62"/>
    </location>
</feature>
<keyword evidence="1" id="KW-1133">Transmembrane helix</keyword>
<protein>
    <submittedName>
        <fullName evidence="2">DUF6498-containing protein</fullName>
    </submittedName>
</protein>
<evidence type="ECO:0000256" key="1">
    <source>
        <dbReference type="SAM" id="Phobius"/>
    </source>
</evidence>
<dbReference type="Proteomes" id="UP001596152">
    <property type="component" value="Unassembled WGS sequence"/>
</dbReference>
<feature type="transmembrane region" description="Helical" evidence="1">
    <location>
        <begin position="69"/>
        <end position="98"/>
    </location>
</feature>
<sequence>MTVNEILAHLKTRPLAVAGVVAANLIPVFGVIFLGWDAVQILILYWAENVLLGLLTIPRLLVASRDKPGAALFLAGFFTVHYGLFCLAHLFFAMLLISDVVDQGGTMIGAFLAIVRQASFQWAVVALAVLNLATQIREWWWPGKWRGADPKTEMFKPYGRIFVLHLTVLIGAGLVLSLGGPAGAVLILCLMKAALELGLVAFGSVPRTDAEPA</sequence>
<feature type="transmembrane region" description="Helical" evidence="1">
    <location>
        <begin position="118"/>
        <end position="136"/>
    </location>
</feature>
<dbReference type="InterPro" id="IPR045466">
    <property type="entry name" value="DUF6498"/>
</dbReference>